<dbReference type="HOGENOM" id="CLU_144904_0_0_1"/>
<keyword evidence="4" id="KW-1185">Reference proteome</keyword>
<feature type="transmembrane region" description="Helical" evidence="2">
    <location>
        <begin position="20"/>
        <end position="40"/>
    </location>
</feature>
<protein>
    <submittedName>
        <fullName evidence="3">Uncharacterized protein</fullName>
    </submittedName>
</protein>
<dbReference type="Proteomes" id="UP000053257">
    <property type="component" value="Unassembled WGS sequence"/>
</dbReference>
<evidence type="ECO:0000313" key="3">
    <source>
        <dbReference type="EMBL" id="KIP03026.1"/>
    </source>
</evidence>
<keyword evidence="2" id="KW-0472">Membrane</keyword>
<feature type="compositionally biased region" description="Pro residues" evidence="1">
    <location>
        <begin position="117"/>
        <end position="127"/>
    </location>
</feature>
<keyword evidence="2" id="KW-1133">Transmembrane helix</keyword>
<proteinExistence type="predicted"/>
<reference evidence="3 4" key="1">
    <citation type="journal article" date="2014" name="PLoS Genet.">
        <title>Analysis of the Phlebiopsis gigantea genome, transcriptome and secretome provides insight into its pioneer colonization strategies of wood.</title>
        <authorList>
            <person name="Hori C."/>
            <person name="Ishida T."/>
            <person name="Igarashi K."/>
            <person name="Samejima M."/>
            <person name="Suzuki H."/>
            <person name="Master E."/>
            <person name="Ferreira P."/>
            <person name="Ruiz-Duenas F.J."/>
            <person name="Held B."/>
            <person name="Canessa P."/>
            <person name="Larrondo L.F."/>
            <person name="Schmoll M."/>
            <person name="Druzhinina I.S."/>
            <person name="Kubicek C.P."/>
            <person name="Gaskell J.A."/>
            <person name="Kersten P."/>
            <person name="St John F."/>
            <person name="Glasner J."/>
            <person name="Sabat G."/>
            <person name="Splinter BonDurant S."/>
            <person name="Syed K."/>
            <person name="Yadav J."/>
            <person name="Mgbeahuruike A.C."/>
            <person name="Kovalchuk A."/>
            <person name="Asiegbu F.O."/>
            <person name="Lackner G."/>
            <person name="Hoffmeister D."/>
            <person name="Rencoret J."/>
            <person name="Gutierrez A."/>
            <person name="Sun H."/>
            <person name="Lindquist E."/>
            <person name="Barry K."/>
            <person name="Riley R."/>
            <person name="Grigoriev I.V."/>
            <person name="Henrissat B."/>
            <person name="Kues U."/>
            <person name="Berka R.M."/>
            <person name="Martinez A.T."/>
            <person name="Covert S.F."/>
            <person name="Blanchette R.A."/>
            <person name="Cullen D."/>
        </authorList>
    </citation>
    <scope>NUCLEOTIDE SEQUENCE [LARGE SCALE GENOMIC DNA]</scope>
    <source>
        <strain evidence="3 4">11061_1 CR5-6</strain>
    </source>
</reference>
<organism evidence="3 4">
    <name type="scientific">Phlebiopsis gigantea (strain 11061_1 CR5-6)</name>
    <name type="common">White-rot fungus</name>
    <name type="synonym">Peniophora gigantea</name>
    <dbReference type="NCBI Taxonomy" id="745531"/>
    <lineage>
        <taxon>Eukaryota</taxon>
        <taxon>Fungi</taxon>
        <taxon>Dikarya</taxon>
        <taxon>Basidiomycota</taxon>
        <taxon>Agaricomycotina</taxon>
        <taxon>Agaricomycetes</taxon>
        <taxon>Polyporales</taxon>
        <taxon>Phanerochaetaceae</taxon>
        <taxon>Phlebiopsis</taxon>
    </lineage>
</organism>
<gene>
    <name evidence="3" type="ORF">PHLGIDRAFT_111346</name>
</gene>
<dbReference type="OrthoDB" id="3198959at2759"/>
<name>A0A0C3RS10_PHLG1</name>
<dbReference type="EMBL" id="KN840638">
    <property type="protein sequence ID" value="KIP03026.1"/>
    <property type="molecule type" value="Genomic_DNA"/>
</dbReference>
<accession>A0A0C3RS10</accession>
<evidence type="ECO:0000313" key="4">
    <source>
        <dbReference type="Proteomes" id="UP000053257"/>
    </source>
</evidence>
<evidence type="ECO:0000256" key="1">
    <source>
        <dbReference type="SAM" id="MobiDB-lite"/>
    </source>
</evidence>
<keyword evidence="2" id="KW-0812">Transmembrane</keyword>
<feature type="region of interest" description="Disordered" evidence="1">
    <location>
        <begin position="59"/>
        <end position="127"/>
    </location>
</feature>
<dbReference type="AlphaFoldDB" id="A0A0C3RS10"/>
<sequence>MPPAMDPGVPRESTKPQPLGNYTIVFLFTTCTLCAMYLLWRKASSFRTVVAHQLSTWQGEGRIRLSTDEGPPARSFIDEDHDDDSSSHDDEPLPAAPWMPAGSHEPPPLGGTGGVPPQNPPPVPPKP</sequence>
<evidence type="ECO:0000256" key="2">
    <source>
        <dbReference type="SAM" id="Phobius"/>
    </source>
</evidence>